<dbReference type="GO" id="GO:0047789">
    <property type="term" value="F:creatininase activity"/>
    <property type="evidence" value="ECO:0007669"/>
    <property type="project" value="UniProtKB-EC"/>
</dbReference>
<dbReference type="Proteomes" id="UP000546324">
    <property type="component" value="Unassembled WGS sequence"/>
</dbReference>
<evidence type="ECO:0000256" key="2">
    <source>
        <dbReference type="ARBA" id="ARBA00022723"/>
    </source>
</evidence>
<dbReference type="GO" id="GO:0046872">
    <property type="term" value="F:metal ion binding"/>
    <property type="evidence" value="ECO:0007669"/>
    <property type="project" value="UniProtKB-KW"/>
</dbReference>
<dbReference type="GO" id="GO:0016811">
    <property type="term" value="F:hydrolase activity, acting on carbon-nitrogen (but not peptide) bonds, in linear amides"/>
    <property type="evidence" value="ECO:0007669"/>
    <property type="project" value="TreeGrafter"/>
</dbReference>
<reference evidence="6 7" key="1">
    <citation type="submission" date="2020-08" db="EMBL/GenBank/DDBJ databases">
        <title>Sequencing the genomes of 1000 actinobacteria strains.</title>
        <authorList>
            <person name="Klenk H.-P."/>
        </authorList>
    </citation>
    <scope>NUCLEOTIDE SEQUENCE [LARGE SCALE GENOMIC DNA]</scope>
    <source>
        <strain evidence="6 7">DSM 43675</strain>
    </source>
</reference>
<evidence type="ECO:0000313" key="7">
    <source>
        <dbReference type="Proteomes" id="UP000546324"/>
    </source>
</evidence>
<evidence type="ECO:0000256" key="4">
    <source>
        <dbReference type="ARBA" id="ARBA00022833"/>
    </source>
</evidence>
<dbReference type="Gene3D" id="3.40.50.10310">
    <property type="entry name" value="Creatininase"/>
    <property type="match status" value="1"/>
</dbReference>
<keyword evidence="3 6" id="KW-0378">Hydrolase</keyword>
<keyword evidence="4" id="KW-0862">Zinc</keyword>
<name>A0A7X0G4H7_9ACTN</name>
<dbReference type="InterPro" id="IPR024087">
    <property type="entry name" value="Creatininase-like_sf"/>
</dbReference>
<dbReference type="EC" id="3.5.2.10" evidence="6"/>
<comment type="caution">
    <text evidence="6">The sequence shown here is derived from an EMBL/GenBank/DDBJ whole genome shotgun (WGS) entry which is preliminary data.</text>
</comment>
<dbReference type="PANTHER" id="PTHR35005:SF1">
    <property type="entry name" value="2-AMINO-5-FORMYLAMINO-6-RIBOSYLAMINOPYRIMIDIN-4(3H)-ONE 5'-MONOPHOSPHATE DEFORMYLASE"/>
    <property type="match status" value="1"/>
</dbReference>
<protein>
    <submittedName>
        <fullName evidence="6">Creatinine amidohydrolase</fullName>
        <ecNumber evidence="6">3.5.2.10</ecNumber>
    </submittedName>
</protein>
<dbReference type="InterPro" id="IPR003785">
    <property type="entry name" value="Creatininase/forma_Hydrolase"/>
</dbReference>
<dbReference type="GO" id="GO:0009231">
    <property type="term" value="P:riboflavin biosynthetic process"/>
    <property type="evidence" value="ECO:0007669"/>
    <property type="project" value="TreeGrafter"/>
</dbReference>
<proteinExistence type="inferred from homology"/>
<evidence type="ECO:0000313" key="6">
    <source>
        <dbReference type="EMBL" id="MBB6399305.1"/>
    </source>
</evidence>
<comment type="similarity">
    <text evidence="5">Belongs to the creatininase superfamily.</text>
</comment>
<dbReference type="SUPFAM" id="SSF102215">
    <property type="entry name" value="Creatininase"/>
    <property type="match status" value="1"/>
</dbReference>
<gene>
    <name evidence="6" type="ORF">BKA00_006219</name>
</gene>
<keyword evidence="7" id="KW-1185">Reference proteome</keyword>
<sequence length="254" mass="27806">MRIADMTWQEYDDEIGRRIVVLPIGSIDGHGPHLPLSADTIISDHLARQLEERLDVLVLPPLTYGLATDPAASGGRFPGVTNVRAATFTNLVLDVLRASYRHGARRFVLLDSHKVNLGALREAAELFADTAPQARIMAVTWWDVVTEESRNAIAAETGVARHDDHHAAMVETSLVMHAAPHLVREELLADDEIPRRARYFVLPVPQDLRTKTGVVYRAAAASPAIGARLMTEIVTNLVAAVARELGESPQEVLP</sequence>
<organism evidence="6 7">
    <name type="scientific">Actinomadura coerulea</name>
    <dbReference type="NCBI Taxonomy" id="46159"/>
    <lineage>
        <taxon>Bacteria</taxon>
        <taxon>Bacillati</taxon>
        <taxon>Actinomycetota</taxon>
        <taxon>Actinomycetes</taxon>
        <taxon>Streptosporangiales</taxon>
        <taxon>Thermomonosporaceae</taxon>
        <taxon>Actinomadura</taxon>
    </lineage>
</organism>
<dbReference type="PANTHER" id="PTHR35005">
    <property type="entry name" value="3-DEHYDRO-SCYLLO-INOSOSE HYDROLASE"/>
    <property type="match status" value="1"/>
</dbReference>
<dbReference type="Pfam" id="PF02633">
    <property type="entry name" value="Creatininase"/>
    <property type="match status" value="1"/>
</dbReference>
<evidence type="ECO:0000256" key="1">
    <source>
        <dbReference type="ARBA" id="ARBA00001947"/>
    </source>
</evidence>
<evidence type="ECO:0000256" key="5">
    <source>
        <dbReference type="ARBA" id="ARBA00024029"/>
    </source>
</evidence>
<dbReference type="AlphaFoldDB" id="A0A7X0G4H7"/>
<evidence type="ECO:0000256" key="3">
    <source>
        <dbReference type="ARBA" id="ARBA00022801"/>
    </source>
</evidence>
<comment type="cofactor">
    <cofactor evidence="1">
        <name>Zn(2+)</name>
        <dbReference type="ChEBI" id="CHEBI:29105"/>
    </cofactor>
</comment>
<keyword evidence="2" id="KW-0479">Metal-binding</keyword>
<dbReference type="EMBL" id="JACHMQ010000001">
    <property type="protein sequence ID" value="MBB6399305.1"/>
    <property type="molecule type" value="Genomic_DNA"/>
</dbReference>
<accession>A0A7X0G4H7</accession>
<dbReference type="RefSeq" id="WP_185031101.1">
    <property type="nucleotide sequence ID" value="NZ_JACHMQ010000001.1"/>
</dbReference>